<evidence type="ECO:0000256" key="5">
    <source>
        <dbReference type="ARBA" id="ARBA00022989"/>
    </source>
</evidence>
<keyword evidence="3" id="KW-1003">Cell membrane</keyword>
<organism evidence="10 11">
    <name type="scientific">Dactylosporangium cerinum</name>
    <dbReference type="NCBI Taxonomy" id="1434730"/>
    <lineage>
        <taxon>Bacteria</taxon>
        <taxon>Bacillati</taxon>
        <taxon>Actinomycetota</taxon>
        <taxon>Actinomycetes</taxon>
        <taxon>Micromonosporales</taxon>
        <taxon>Micromonosporaceae</taxon>
        <taxon>Dactylosporangium</taxon>
    </lineage>
</organism>
<keyword evidence="6 8" id="KW-0472">Membrane</keyword>
<sequence length="382" mass="42160">MTATVTTATVTPAPAVTRRRRRPRASDGPLGRRRRRWYWLFVGPALTVYLAFVAGPAIAGIWISLHSWRGAGDPMRWVGLANYRRLWADDIFRTAFLNSLTILAVCGVAVFALAFVLTMALREMRARSLLRSLLFFPYIVSPIAIGVALGLLLDPRGLANATLCSVGLDSLAQPWLAPDRLFSTILVGIVWVSSGFYVVILMAGMDRIPAYFYEDADLAGATPLQKFRHVTLPLSWDVVSVAAVLWVINSLKIFEFIYAFTGTGDSPAPDTRTLPRRCCGCGSSSGCASWCTASSSGCRTARRSSTPTSGWSTQPGGRPAVLVDEHRRPRDREHAHRHAGRQRVPLHLRQRAAPHPGAGRRRDRRDLPGSPRTGRRLLLRPR</sequence>
<dbReference type="PROSITE" id="PS50928">
    <property type="entry name" value="ABC_TM1"/>
    <property type="match status" value="1"/>
</dbReference>
<dbReference type="Gene3D" id="1.10.3720.10">
    <property type="entry name" value="MetI-like"/>
    <property type="match status" value="1"/>
</dbReference>
<protein>
    <submittedName>
        <fullName evidence="10">Carbohydrate ABC transporter permease</fullName>
    </submittedName>
</protein>
<dbReference type="Proteomes" id="UP001595912">
    <property type="component" value="Unassembled WGS sequence"/>
</dbReference>
<feature type="region of interest" description="Disordered" evidence="7">
    <location>
        <begin position="297"/>
        <end position="382"/>
    </location>
</feature>
<dbReference type="PANTHER" id="PTHR43227:SF8">
    <property type="entry name" value="DIACETYLCHITOBIOSE UPTAKE SYSTEM PERMEASE PROTEIN DASB"/>
    <property type="match status" value="1"/>
</dbReference>
<evidence type="ECO:0000313" key="10">
    <source>
        <dbReference type="EMBL" id="MFC5008374.1"/>
    </source>
</evidence>
<feature type="compositionally biased region" description="Low complexity" evidence="7">
    <location>
        <begin position="1"/>
        <end position="16"/>
    </location>
</feature>
<accession>A0ABV9WJ15</accession>
<dbReference type="EMBL" id="JBHSIU010000131">
    <property type="protein sequence ID" value="MFC5008374.1"/>
    <property type="molecule type" value="Genomic_DNA"/>
</dbReference>
<feature type="compositionally biased region" description="Basic and acidic residues" evidence="7">
    <location>
        <begin position="323"/>
        <end position="334"/>
    </location>
</feature>
<name>A0ABV9WJ15_9ACTN</name>
<evidence type="ECO:0000256" key="3">
    <source>
        <dbReference type="ARBA" id="ARBA00022475"/>
    </source>
</evidence>
<dbReference type="InterPro" id="IPR000515">
    <property type="entry name" value="MetI-like"/>
</dbReference>
<feature type="compositionally biased region" description="Basic residues" evidence="7">
    <location>
        <begin position="335"/>
        <end position="363"/>
    </location>
</feature>
<proteinExistence type="predicted"/>
<comment type="subcellular location">
    <subcellularLocation>
        <location evidence="1">Cell membrane</location>
        <topology evidence="1">Multi-pass membrane protein</topology>
    </subcellularLocation>
</comment>
<keyword evidence="5 8" id="KW-1133">Transmembrane helix</keyword>
<feature type="transmembrane region" description="Helical" evidence="8">
    <location>
        <begin position="95"/>
        <end position="121"/>
    </location>
</feature>
<evidence type="ECO:0000259" key="9">
    <source>
        <dbReference type="PROSITE" id="PS50928"/>
    </source>
</evidence>
<dbReference type="RefSeq" id="WP_380129072.1">
    <property type="nucleotide sequence ID" value="NZ_JBHSIU010000131.1"/>
</dbReference>
<evidence type="ECO:0000256" key="2">
    <source>
        <dbReference type="ARBA" id="ARBA00022448"/>
    </source>
</evidence>
<evidence type="ECO:0000256" key="1">
    <source>
        <dbReference type="ARBA" id="ARBA00004651"/>
    </source>
</evidence>
<evidence type="ECO:0000256" key="6">
    <source>
        <dbReference type="ARBA" id="ARBA00023136"/>
    </source>
</evidence>
<keyword evidence="2" id="KW-0813">Transport</keyword>
<feature type="region of interest" description="Disordered" evidence="7">
    <location>
        <begin position="1"/>
        <end position="29"/>
    </location>
</feature>
<evidence type="ECO:0000256" key="4">
    <source>
        <dbReference type="ARBA" id="ARBA00022692"/>
    </source>
</evidence>
<feature type="transmembrane region" description="Helical" evidence="8">
    <location>
        <begin position="133"/>
        <end position="153"/>
    </location>
</feature>
<dbReference type="SUPFAM" id="SSF161098">
    <property type="entry name" value="MetI-like"/>
    <property type="match status" value="1"/>
</dbReference>
<comment type="caution">
    <text evidence="10">The sequence shown here is derived from an EMBL/GenBank/DDBJ whole genome shotgun (WGS) entry which is preliminary data.</text>
</comment>
<dbReference type="CDD" id="cd06261">
    <property type="entry name" value="TM_PBP2"/>
    <property type="match status" value="1"/>
</dbReference>
<dbReference type="InterPro" id="IPR035906">
    <property type="entry name" value="MetI-like_sf"/>
</dbReference>
<gene>
    <name evidence="10" type="ORF">ACFPIJ_62515</name>
</gene>
<feature type="compositionally biased region" description="Basic residues" evidence="7">
    <location>
        <begin position="373"/>
        <end position="382"/>
    </location>
</feature>
<reference evidence="11" key="1">
    <citation type="journal article" date="2019" name="Int. J. Syst. Evol. Microbiol.">
        <title>The Global Catalogue of Microorganisms (GCM) 10K type strain sequencing project: providing services to taxonomists for standard genome sequencing and annotation.</title>
        <authorList>
            <consortium name="The Broad Institute Genomics Platform"/>
            <consortium name="The Broad Institute Genome Sequencing Center for Infectious Disease"/>
            <person name="Wu L."/>
            <person name="Ma J."/>
        </authorList>
    </citation>
    <scope>NUCLEOTIDE SEQUENCE [LARGE SCALE GENOMIC DNA]</scope>
    <source>
        <strain evidence="11">CGMCC 4.7152</strain>
    </source>
</reference>
<feature type="domain" description="ABC transmembrane type-1" evidence="9">
    <location>
        <begin position="96"/>
        <end position="311"/>
    </location>
</feature>
<dbReference type="PANTHER" id="PTHR43227">
    <property type="entry name" value="BLL4140 PROTEIN"/>
    <property type="match status" value="1"/>
</dbReference>
<evidence type="ECO:0000313" key="11">
    <source>
        <dbReference type="Proteomes" id="UP001595912"/>
    </source>
</evidence>
<dbReference type="InterPro" id="IPR050809">
    <property type="entry name" value="UgpAE/MalFG_permease"/>
</dbReference>
<feature type="transmembrane region" description="Helical" evidence="8">
    <location>
        <begin position="37"/>
        <end position="65"/>
    </location>
</feature>
<evidence type="ECO:0000256" key="8">
    <source>
        <dbReference type="SAM" id="Phobius"/>
    </source>
</evidence>
<keyword evidence="11" id="KW-1185">Reference proteome</keyword>
<keyword evidence="4 8" id="KW-0812">Transmembrane</keyword>
<feature type="transmembrane region" description="Helical" evidence="8">
    <location>
        <begin position="181"/>
        <end position="203"/>
    </location>
</feature>
<feature type="compositionally biased region" description="Polar residues" evidence="7">
    <location>
        <begin position="303"/>
        <end position="315"/>
    </location>
</feature>
<evidence type="ECO:0000256" key="7">
    <source>
        <dbReference type="SAM" id="MobiDB-lite"/>
    </source>
</evidence>